<dbReference type="GeneID" id="995374"/>
<reference evidence="5 6" key="1">
    <citation type="journal article" date="2002" name="J. Virol.">
        <title>Complete genome sequence and analyses of the subgenomic RNAs of sweet potato chlorotic stunt virus reveal several new features for the genus Crinivirus.</title>
        <authorList>
            <person name="Kreuze J.F."/>
            <person name="Savenkov E.I."/>
            <person name="Valkonen J.P.T."/>
        </authorList>
    </citation>
    <scope>NUCLEOTIDE SEQUENCE [LARGE SCALE GENOMIC DNA]</scope>
    <source>
        <strain evidence="5 6">EA</strain>
    </source>
</reference>
<proteinExistence type="predicted"/>
<evidence type="ECO:0000313" key="5">
    <source>
        <dbReference type="EMBL" id="CAD21949.1"/>
    </source>
</evidence>
<dbReference type="InterPro" id="IPR002679">
    <property type="entry name" value="Closter_coat"/>
</dbReference>
<dbReference type="RefSeq" id="NP_689404.1">
    <property type="nucleotide sequence ID" value="NC_004124.1"/>
</dbReference>
<protein>
    <submittedName>
        <fullName evidence="5">Major coat protein</fullName>
    </submittedName>
</protein>
<keyword evidence="3" id="KW-0946">Virion</keyword>
<name>Q8JJW1_9CLOS</name>
<feature type="region of interest" description="Disordered" evidence="4">
    <location>
        <begin position="1"/>
        <end position="40"/>
    </location>
</feature>
<gene>
    <name evidence="5" type="primary">CP</name>
</gene>
<evidence type="ECO:0000256" key="3">
    <source>
        <dbReference type="ARBA" id="ARBA00022844"/>
    </source>
</evidence>
<keyword evidence="2 5" id="KW-0167">Capsid protein</keyword>
<evidence type="ECO:0000313" key="6">
    <source>
        <dbReference type="Proteomes" id="UP000208098"/>
    </source>
</evidence>
<evidence type="ECO:0000256" key="1">
    <source>
        <dbReference type="ARBA" id="ARBA00004328"/>
    </source>
</evidence>
<dbReference type="GO" id="GO:0019028">
    <property type="term" value="C:viral capsid"/>
    <property type="evidence" value="ECO:0007669"/>
    <property type="project" value="UniProtKB-KW"/>
</dbReference>
<keyword evidence="6" id="KW-1185">Reference proteome</keyword>
<organism evidence="5 6">
    <name type="scientific">Sweet potato chlorotic stunt virus</name>
    <dbReference type="NCBI Taxonomy" id="81931"/>
    <lineage>
        <taxon>Viruses</taxon>
        <taxon>Riboviria</taxon>
        <taxon>Orthornavirae</taxon>
        <taxon>Kitrinoviricota</taxon>
        <taxon>Alsuviricetes</taxon>
        <taxon>Martellivirales</taxon>
        <taxon>Closteroviridae</taxon>
        <taxon>Crinivirus</taxon>
        <taxon>Crinivirus ipomeae</taxon>
    </lineage>
</organism>
<comment type="subcellular location">
    <subcellularLocation>
        <location evidence="1">Virion</location>
    </subcellularLocation>
</comment>
<sequence length="258" mass="29089">MDTGKVNDDKNFDSDSDVGFGDRNENDNLRRRSDTIDNENVNNVGRRDMELTSGILTSEQLALARLGKIQVYSNSPDIMSKSQEDEFKRHMESFVRQISGETTLSPEIFAGFYASLFQAWANQSTSEKNASNANLENVFMVNGKEYSWRTHSFINHMQSNMPDVKNAARKWARAHANDYKVLVGLGIVKPDYHLQAKQGVLPEYWHLATDFMRGNDMATTADGLAATLMMMKRNALCNKDNKNSIYNVTQLTGTGLHC</sequence>
<dbReference type="EMBL" id="AJ428555">
    <property type="protein sequence ID" value="CAD21949.1"/>
    <property type="molecule type" value="Genomic_RNA"/>
</dbReference>
<dbReference type="OrthoDB" id="8978at10239"/>
<feature type="compositionally biased region" description="Basic and acidic residues" evidence="4">
    <location>
        <begin position="1"/>
        <end position="13"/>
    </location>
</feature>
<dbReference type="KEGG" id="vg:995374"/>
<feature type="compositionally biased region" description="Basic and acidic residues" evidence="4">
    <location>
        <begin position="20"/>
        <end position="35"/>
    </location>
</feature>
<evidence type="ECO:0000256" key="2">
    <source>
        <dbReference type="ARBA" id="ARBA00022561"/>
    </source>
</evidence>
<accession>Q8JJW1</accession>
<dbReference type="Proteomes" id="UP000208098">
    <property type="component" value="Genome"/>
</dbReference>
<evidence type="ECO:0000256" key="4">
    <source>
        <dbReference type="SAM" id="MobiDB-lite"/>
    </source>
</evidence>
<dbReference type="Pfam" id="PF01785">
    <property type="entry name" value="Closter_coat"/>
    <property type="match status" value="1"/>
</dbReference>